<evidence type="ECO:0000256" key="1">
    <source>
        <dbReference type="SAM" id="MobiDB-lite"/>
    </source>
</evidence>
<evidence type="ECO:0000313" key="2">
    <source>
        <dbReference type="EMBL" id="GBP19794.1"/>
    </source>
</evidence>
<sequence>MRRLRGPGHITGAGARAERHARTHASRAACGLAGRGRRAGAGADRGRRCAGRQAGSGRCASSPAHRRDLFARPRPRPAPAANDDVITAPRPARLRPRPPRRTPPSENCHALDTAASAPTARNCRSQTKLLVL</sequence>
<comment type="caution">
    <text evidence="2">The sequence shown here is derived from an EMBL/GenBank/DDBJ whole genome shotgun (WGS) entry which is preliminary data.</text>
</comment>
<feature type="compositionally biased region" description="Low complexity" evidence="1">
    <location>
        <begin position="51"/>
        <end position="62"/>
    </location>
</feature>
<proteinExistence type="predicted"/>
<keyword evidence="3" id="KW-1185">Reference proteome</keyword>
<organism evidence="2 3">
    <name type="scientific">Eumeta variegata</name>
    <name type="common">Bagworm moth</name>
    <name type="synonym">Eumeta japonica</name>
    <dbReference type="NCBI Taxonomy" id="151549"/>
    <lineage>
        <taxon>Eukaryota</taxon>
        <taxon>Metazoa</taxon>
        <taxon>Ecdysozoa</taxon>
        <taxon>Arthropoda</taxon>
        <taxon>Hexapoda</taxon>
        <taxon>Insecta</taxon>
        <taxon>Pterygota</taxon>
        <taxon>Neoptera</taxon>
        <taxon>Endopterygota</taxon>
        <taxon>Lepidoptera</taxon>
        <taxon>Glossata</taxon>
        <taxon>Ditrysia</taxon>
        <taxon>Tineoidea</taxon>
        <taxon>Psychidae</taxon>
        <taxon>Oiketicinae</taxon>
        <taxon>Eumeta</taxon>
    </lineage>
</organism>
<feature type="region of interest" description="Disordered" evidence="1">
    <location>
        <begin position="1"/>
        <end position="132"/>
    </location>
</feature>
<dbReference type="EMBL" id="BGZK01000111">
    <property type="protein sequence ID" value="GBP19794.1"/>
    <property type="molecule type" value="Genomic_DNA"/>
</dbReference>
<evidence type="ECO:0000313" key="3">
    <source>
        <dbReference type="Proteomes" id="UP000299102"/>
    </source>
</evidence>
<name>A0A4C1U162_EUMVA</name>
<accession>A0A4C1U162</accession>
<reference evidence="2 3" key="1">
    <citation type="journal article" date="2019" name="Commun. Biol.">
        <title>The bagworm genome reveals a unique fibroin gene that provides high tensile strength.</title>
        <authorList>
            <person name="Kono N."/>
            <person name="Nakamura H."/>
            <person name="Ohtoshi R."/>
            <person name="Tomita M."/>
            <person name="Numata K."/>
            <person name="Arakawa K."/>
        </authorList>
    </citation>
    <scope>NUCLEOTIDE SEQUENCE [LARGE SCALE GENOMIC DNA]</scope>
</reference>
<feature type="compositionally biased region" description="Polar residues" evidence="1">
    <location>
        <begin position="122"/>
        <end position="132"/>
    </location>
</feature>
<gene>
    <name evidence="2" type="ORF">EVAR_8956_1</name>
</gene>
<dbReference type="Proteomes" id="UP000299102">
    <property type="component" value="Unassembled WGS sequence"/>
</dbReference>
<dbReference type="AlphaFoldDB" id="A0A4C1U162"/>
<protein>
    <submittedName>
        <fullName evidence="2">Uncharacterized protein</fullName>
    </submittedName>
</protein>